<gene>
    <name evidence="6" type="ORF">SAMN05660865_00555</name>
</gene>
<dbReference type="Proteomes" id="UP000242850">
    <property type="component" value="Unassembled WGS sequence"/>
</dbReference>
<evidence type="ECO:0000313" key="7">
    <source>
        <dbReference type="Proteomes" id="UP000242850"/>
    </source>
</evidence>
<dbReference type="RefSeq" id="WP_103895562.1">
    <property type="nucleotide sequence ID" value="NZ_FNUK01000005.1"/>
</dbReference>
<dbReference type="PANTHER" id="PTHR42781">
    <property type="entry name" value="SPERMIDINE/PUTRESCINE IMPORT ATP-BINDING PROTEIN POTA"/>
    <property type="match status" value="1"/>
</dbReference>
<dbReference type="Gene3D" id="3.40.50.300">
    <property type="entry name" value="P-loop containing nucleotide triphosphate hydrolases"/>
    <property type="match status" value="1"/>
</dbReference>
<evidence type="ECO:0000256" key="4">
    <source>
        <dbReference type="ARBA" id="ARBA00066388"/>
    </source>
</evidence>
<keyword evidence="3" id="KW-0067">ATP-binding</keyword>
<dbReference type="InterPro" id="IPR003439">
    <property type="entry name" value="ABC_transporter-like_ATP-bd"/>
</dbReference>
<dbReference type="OrthoDB" id="9802264at2"/>
<dbReference type="InterPro" id="IPR027417">
    <property type="entry name" value="P-loop_NTPase"/>
</dbReference>
<evidence type="ECO:0000256" key="3">
    <source>
        <dbReference type="ARBA" id="ARBA00022840"/>
    </source>
</evidence>
<dbReference type="GO" id="GO:0016887">
    <property type="term" value="F:ATP hydrolysis activity"/>
    <property type="evidence" value="ECO:0007669"/>
    <property type="project" value="InterPro"/>
</dbReference>
<keyword evidence="7" id="KW-1185">Reference proteome</keyword>
<dbReference type="FunFam" id="3.40.50.300:FF:000425">
    <property type="entry name" value="Probable ABC transporter, ATP-binding subunit"/>
    <property type="match status" value="1"/>
</dbReference>
<dbReference type="GO" id="GO:0005524">
    <property type="term" value="F:ATP binding"/>
    <property type="evidence" value="ECO:0007669"/>
    <property type="project" value="UniProtKB-KW"/>
</dbReference>
<dbReference type="InterPro" id="IPR017871">
    <property type="entry name" value="ABC_transporter-like_CS"/>
</dbReference>
<proteinExistence type="predicted"/>
<dbReference type="EC" id="7.6.2.9" evidence="4"/>
<dbReference type="InterPro" id="IPR003593">
    <property type="entry name" value="AAA+_ATPase"/>
</dbReference>
<dbReference type="Pfam" id="PF08402">
    <property type="entry name" value="TOBE_2"/>
    <property type="match status" value="1"/>
</dbReference>
<accession>A0A1H5T7X6</accession>
<dbReference type="InterPro" id="IPR013611">
    <property type="entry name" value="Transp-assoc_OB_typ2"/>
</dbReference>
<dbReference type="AlphaFoldDB" id="A0A1H5T7X6"/>
<protein>
    <recommendedName>
        <fullName evidence="4">ABC-type quaternary amine transporter</fullName>
        <ecNumber evidence="4">7.6.2.9</ecNumber>
    </recommendedName>
</protein>
<dbReference type="InterPro" id="IPR050093">
    <property type="entry name" value="ABC_SmlMolc_Importer"/>
</dbReference>
<reference evidence="7" key="1">
    <citation type="submission" date="2016-10" db="EMBL/GenBank/DDBJ databases">
        <authorList>
            <person name="Varghese N."/>
            <person name="Submissions S."/>
        </authorList>
    </citation>
    <scope>NUCLEOTIDE SEQUENCE [LARGE SCALE GENOMIC DNA]</scope>
    <source>
        <strain evidence="7">DSM 5463</strain>
    </source>
</reference>
<dbReference type="PROSITE" id="PS50893">
    <property type="entry name" value="ABC_TRANSPORTER_2"/>
    <property type="match status" value="1"/>
</dbReference>
<evidence type="ECO:0000256" key="2">
    <source>
        <dbReference type="ARBA" id="ARBA00022741"/>
    </source>
</evidence>
<name>A0A1H5T7X6_9CLOT</name>
<evidence type="ECO:0000259" key="5">
    <source>
        <dbReference type="PROSITE" id="PS50893"/>
    </source>
</evidence>
<dbReference type="GO" id="GO:0043190">
    <property type="term" value="C:ATP-binding cassette (ABC) transporter complex"/>
    <property type="evidence" value="ECO:0007669"/>
    <property type="project" value="InterPro"/>
</dbReference>
<dbReference type="SMART" id="SM00382">
    <property type="entry name" value="AAA"/>
    <property type="match status" value="1"/>
</dbReference>
<dbReference type="GO" id="GO:0015418">
    <property type="term" value="F:ABC-type quaternary ammonium compound transporting activity"/>
    <property type="evidence" value="ECO:0007669"/>
    <property type="project" value="UniProtKB-EC"/>
</dbReference>
<dbReference type="SUPFAM" id="SSF52540">
    <property type="entry name" value="P-loop containing nucleoside triphosphate hydrolases"/>
    <property type="match status" value="1"/>
</dbReference>
<keyword evidence="1" id="KW-0813">Transport</keyword>
<dbReference type="PANTHER" id="PTHR42781:SF4">
    <property type="entry name" value="SPERMIDINE_PUTRESCINE IMPORT ATP-BINDING PROTEIN POTA"/>
    <property type="match status" value="1"/>
</dbReference>
<dbReference type="Pfam" id="PF00005">
    <property type="entry name" value="ABC_tran"/>
    <property type="match status" value="1"/>
</dbReference>
<dbReference type="EMBL" id="FNUK01000005">
    <property type="protein sequence ID" value="SEF58915.1"/>
    <property type="molecule type" value="Genomic_DNA"/>
</dbReference>
<sequence length="337" mass="38306">MANIRLIDISKSYGNKKILKDINLTINEGELIVLLGPSGSGKTTLLHGIAGIISFDKGQVYFDEDLINDIPIEKRNAVLVDQNLLLFPHMTVYSNIAFGLKMRKVDKRIIDKKVRELIDLMDLKGHENKYPNELSGGQMQRVAIARALAVEPKVLLLDEPFSKLDIVLRKNLQEFVKKLQKKLNITTIMVTHDKEEALLMADKIALLIDGEIKQFDTPMNIYEKPVSMEVAEFFGPVNYFKGKVVNGIFISNIGEFKVNIYNDSNIIFMFRPEQIILTEKGNIKGIIVKKVYCGDKVNYLIDVNGQTIICSTFQKNLDIGNNVSIYLNFNEAVYFYY</sequence>
<keyword evidence="2" id="KW-0547">Nucleotide-binding</keyword>
<dbReference type="PROSITE" id="PS00211">
    <property type="entry name" value="ABC_TRANSPORTER_1"/>
    <property type="match status" value="1"/>
</dbReference>
<dbReference type="SUPFAM" id="SSF50331">
    <property type="entry name" value="MOP-like"/>
    <property type="match status" value="1"/>
</dbReference>
<organism evidence="6 7">
    <name type="scientific">Caloramator fervidus</name>
    <dbReference type="NCBI Taxonomy" id="29344"/>
    <lineage>
        <taxon>Bacteria</taxon>
        <taxon>Bacillati</taxon>
        <taxon>Bacillota</taxon>
        <taxon>Clostridia</taxon>
        <taxon>Eubacteriales</taxon>
        <taxon>Clostridiaceae</taxon>
        <taxon>Caloramator</taxon>
    </lineage>
</organism>
<evidence type="ECO:0000256" key="1">
    <source>
        <dbReference type="ARBA" id="ARBA00022448"/>
    </source>
</evidence>
<dbReference type="InterPro" id="IPR008995">
    <property type="entry name" value="Mo/tungstate-bd_C_term_dom"/>
</dbReference>
<feature type="domain" description="ABC transporter" evidence="5">
    <location>
        <begin position="4"/>
        <end position="234"/>
    </location>
</feature>
<evidence type="ECO:0000313" key="6">
    <source>
        <dbReference type="EMBL" id="SEF58915.1"/>
    </source>
</evidence>